<comment type="caution">
    <text evidence="1">The sequence shown here is derived from an EMBL/GenBank/DDBJ whole genome shotgun (WGS) entry which is preliminary data.</text>
</comment>
<dbReference type="OrthoDB" id="465705at2"/>
<protein>
    <submittedName>
        <fullName evidence="1">Uncharacterized protein</fullName>
    </submittedName>
</protein>
<accession>W1Q456</accession>
<proteinExistence type="predicted"/>
<reference evidence="1" key="1">
    <citation type="submission" date="2013-06" db="EMBL/GenBank/DDBJ databases">
        <authorList>
            <person name="Weinstock G."/>
            <person name="Sodergren E."/>
            <person name="Clifton S."/>
            <person name="Fulton L."/>
            <person name="Fulton B."/>
            <person name="Courtney L."/>
            <person name="Fronick C."/>
            <person name="Harrison M."/>
            <person name="Strong C."/>
            <person name="Farmer C."/>
            <person name="Delahaunty K."/>
            <person name="Markovic C."/>
            <person name="Hall O."/>
            <person name="Minx P."/>
            <person name="Tomlinson C."/>
            <person name="Mitreva M."/>
            <person name="Nelson J."/>
            <person name="Hou S."/>
            <person name="Wollam A."/>
            <person name="Pepin K.H."/>
            <person name="Johnson M."/>
            <person name="Bhonagiri V."/>
            <person name="Nash W.E."/>
            <person name="Warren W."/>
            <person name="Chinwalla A."/>
            <person name="Mardis E.R."/>
            <person name="Wilson R.K."/>
        </authorList>
    </citation>
    <scope>NUCLEOTIDE SEQUENCE [LARGE SCALE GENOMIC DNA]</scope>
    <source>
        <strain evidence="1">ATCC 49176</strain>
    </source>
</reference>
<organism evidence="1 2">
    <name type="scientific">Abiotrophia defectiva ATCC 49176</name>
    <dbReference type="NCBI Taxonomy" id="592010"/>
    <lineage>
        <taxon>Bacteria</taxon>
        <taxon>Bacillati</taxon>
        <taxon>Bacillota</taxon>
        <taxon>Bacilli</taxon>
        <taxon>Lactobacillales</taxon>
        <taxon>Aerococcaceae</taxon>
        <taxon>Abiotrophia</taxon>
    </lineage>
</organism>
<dbReference type="EMBL" id="ACIN03000004">
    <property type="protein sequence ID" value="ESK66020.1"/>
    <property type="molecule type" value="Genomic_DNA"/>
</dbReference>
<keyword evidence="2" id="KW-1185">Reference proteome</keyword>
<dbReference type="RefSeq" id="WP_023391405.1">
    <property type="nucleotide sequence ID" value="NZ_KI535340.1"/>
</dbReference>
<dbReference type="AlphaFoldDB" id="W1Q456"/>
<name>W1Q456_ABIDE</name>
<evidence type="ECO:0000313" key="2">
    <source>
        <dbReference type="Proteomes" id="UP000019050"/>
    </source>
</evidence>
<dbReference type="GeneID" id="84816841"/>
<dbReference type="STRING" id="592010.GCWU000182_000754"/>
<sequence>MIERFFNWLMRNKMLIFLALVASMISLSGFNLWASGYDELTPITQLGEIKGQLPYKATLGKQGENLVVELKWNKFQNDKKVPVEKRTGFVGLFNAEKQDSGNQSVEEFLKASYSTYLSDLFRYQEPVAEDIKYVPTFGVSKYPEVKKMKINGSSVNKVIELTDEQGQNWYVWYFEWLELKKEGNTIEFAK</sequence>
<gene>
    <name evidence="1" type="ORF">GCWU000182_000754</name>
</gene>
<dbReference type="HOGENOM" id="CLU_115711_0_0_9"/>
<evidence type="ECO:0000313" key="1">
    <source>
        <dbReference type="EMBL" id="ESK66020.1"/>
    </source>
</evidence>
<dbReference type="Proteomes" id="UP000019050">
    <property type="component" value="Unassembled WGS sequence"/>
</dbReference>